<gene>
    <name evidence="5" type="ORF">BD289DRAFT_479408</name>
</gene>
<feature type="region of interest" description="Disordered" evidence="4">
    <location>
        <begin position="715"/>
        <end position="735"/>
    </location>
</feature>
<evidence type="ECO:0000313" key="5">
    <source>
        <dbReference type="EMBL" id="PSS00512.1"/>
    </source>
</evidence>
<feature type="region of interest" description="Disordered" evidence="4">
    <location>
        <begin position="539"/>
        <end position="575"/>
    </location>
</feature>
<organism evidence="5 6">
    <name type="scientific">Coniella lustricola</name>
    <dbReference type="NCBI Taxonomy" id="2025994"/>
    <lineage>
        <taxon>Eukaryota</taxon>
        <taxon>Fungi</taxon>
        <taxon>Dikarya</taxon>
        <taxon>Ascomycota</taxon>
        <taxon>Pezizomycotina</taxon>
        <taxon>Sordariomycetes</taxon>
        <taxon>Sordariomycetidae</taxon>
        <taxon>Diaporthales</taxon>
        <taxon>Schizoparmaceae</taxon>
        <taxon>Coniella</taxon>
    </lineage>
</organism>
<dbReference type="PANTHER" id="PTHR24189">
    <property type="entry name" value="MYOTROPHIN"/>
    <property type="match status" value="1"/>
</dbReference>
<reference evidence="5 6" key="1">
    <citation type="journal article" date="2018" name="Mycol. Prog.">
        <title>Coniella lustricola, a new species from submerged detritus.</title>
        <authorList>
            <person name="Raudabaugh D.B."/>
            <person name="Iturriaga T."/>
            <person name="Carver A."/>
            <person name="Mondo S."/>
            <person name="Pangilinan J."/>
            <person name="Lipzen A."/>
            <person name="He G."/>
            <person name="Amirebrahimi M."/>
            <person name="Grigoriev I.V."/>
            <person name="Miller A.N."/>
        </authorList>
    </citation>
    <scope>NUCLEOTIDE SEQUENCE [LARGE SCALE GENOMIC DNA]</scope>
    <source>
        <strain evidence="5 6">B22-T-1</strain>
    </source>
</reference>
<evidence type="ECO:0000256" key="3">
    <source>
        <dbReference type="PROSITE-ProRule" id="PRU00023"/>
    </source>
</evidence>
<dbReference type="OrthoDB" id="194358at2759"/>
<dbReference type="Proteomes" id="UP000241462">
    <property type="component" value="Unassembled WGS sequence"/>
</dbReference>
<dbReference type="STRING" id="2025994.A0A2T3AJ53"/>
<feature type="region of interest" description="Disordered" evidence="4">
    <location>
        <begin position="1"/>
        <end position="35"/>
    </location>
</feature>
<dbReference type="Gene3D" id="1.25.40.20">
    <property type="entry name" value="Ankyrin repeat-containing domain"/>
    <property type="match status" value="2"/>
</dbReference>
<evidence type="ECO:0000256" key="1">
    <source>
        <dbReference type="ARBA" id="ARBA00022737"/>
    </source>
</evidence>
<dbReference type="PANTHER" id="PTHR24189:SF50">
    <property type="entry name" value="ANKYRIN REPEAT AND SOCS BOX PROTEIN 2"/>
    <property type="match status" value="1"/>
</dbReference>
<feature type="compositionally biased region" description="Basic and acidic residues" evidence="4">
    <location>
        <begin position="566"/>
        <end position="575"/>
    </location>
</feature>
<evidence type="ECO:0000256" key="2">
    <source>
        <dbReference type="ARBA" id="ARBA00023043"/>
    </source>
</evidence>
<keyword evidence="2 3" id="KW-0040">ANK repeat</keyword>
<accession>A0A2T3AJ53</accession>
<sequence>MASGNPNRLSVPVDPVSPTNAGNGGARIGRPPQWTESKSRKLARLYVYTTLPLEKIIKAVFPDDSVKKNSAQKTMHKMFGQDPRSLRPANRAEMNSRFKLVHKRSQKGRNCASPSVREVGDASLQDELKLDLHTPALSDITRFGDKESSSSPQQDSLYNIGSELTSPNTLIAPSPNFIFSPELTSNPFQAPFSPPARNDTVFSASTQMSTDSVRSIRDRLAVTTIFAKQVSVLMKRLTIGGSEDQPLPSPHRTPSDIATSWRGRSGPIPHPGLAIPGDYLVARRYVHACNIQRHFAKQLQEGVCTCWCTIADETSDEAHNDFYVTPDEDFCDYATFCFNNALGSTPDRFGNTPLHLFAALESQKGIDNTLYLIEAQQANPLAVNRSGQTFLHVLSAAWFVRLNDKTGPLIRLLSLLWAPELQHAVFIRDVYGRTFFHQLGRFTDMAQFNSIACHYSNGTIPRDAFGTVPPARPSEHVSYNLPRPTGATPLSPLVEEGGFPEMVDKDASMIRIVIASYEDPKVEDDTGRNGLQCLAEIRLDNPLSSTPTSPTPDQSGSNNGTKRKRGKDDPDKPKPVELRARYLEGLLQRAQGQIPADVNHYDNKGRTVLMSFATHLTDDQDKSGQHIGKIIDLLLDSGANLEARSRCGETALLLAARHGNKTVVNKLLDKGANIHARDIKGRGIMGVLDNCIEHAGLQTYGRLEVVRGILAKKFTETGAEDEPSPNAARNKKKEM</sequence>
<dbReference type="Pfam" id="PF12796">
    <property type="entry name" value="Ank_2"/>
    <property type="match status" value="1"/>
</dbReference>
<keyword evidence="6" id="KW-1185">Reference proteome</keyword>
<keyword evidence="1" id="KW-0677">Repeat</keyword>
<dbReference type="SUPFAM" id="SSF48403">
    <property type="entry name" value="Ankyrin repeat"/>
    <property type="match status" value="1"/>
</dbReference>
<proteinExistence type="predicted"/>
<feature type="region of interest" description="Disordered" evidence="4">
    <location>
        <begin position="141"/>
        <end position="161"/>
    </location>
</feature>
<feature type="compositionally biased region" description="Polar residues" evidence="4">
    <location>
        <begin position="149"/>
        <end position="161"/>
    </location>
</feature>
<dbReference type="SMART" id="SM00248">
    <property type="entry name" value="ANK"/>
    <property type="match status" value="3"/>
</dbReference>
<dbReference type="InParanoid" id="A0A2T3AJ53"/>
<protein>
    <submittedName>
        <fullName evidence="5">Uncharacterized protein</fullName>
    </submittedName>
</protein>
<dbReference type="PROSITE" id="PS50088">
    <property type="entry name" value="ANK_REPEAT"/>
    <property type="match status" value="1"/>
</dbReference>
<feature type="repeat" description="ANK" evidence="3">
    <location>
        <begin position="647"/>
        <end position="679"/>
    </location>
</feature>
<evidence type="ECO:0000256" key="4">
    <source>
        <dbReference type="SAM" id="MobiDB-lite"/>
    </source>
</evidence>
<dbReference type="PROSITE" id="PS50297">
    <property type="entry name" value="ANK_REP_REGION"/>
    <property type="match status" value="1"/>
</dbReference>
<evidence type="ECO:0000313" key="6">
    <source>
        <dbReference type="Proteomes" id="UP000241462"/>
    </source>
</evidence>
<dbReference type="EMBL" id="KZ678383">
    <property type="protein sequence ID" value="PSS00512.1"/>
    <property type="molecule type" value="Genomic_DNA"/>
</dbReference>
<name>A0A2T3AJ53_9PEZI</name>
<dbReference type="AlphaFoldDB" id="A0A2T3AJ53"/>
<dbReference type="InterPro" id="IPR002110">
    <property type="entry name" value="Ankyrin_rpt"/>
</dbReference>
<dbReference type="InterPro" id="IPR036770">
    <property type="entry name" value="Ankyrin_rpt-contain_sf"/>
</dbReference>
<dbReference type="InterPro" id="IPR050745">
    <property type="entry name" value="Multifunctional_regulatory"/>
</dbReference>